<protein>
    <submittedName>
        <fullName evidence="2">Uncharacterized protein</fullName>
    </submittedName>
</protein>
<feature type="region of interest" description="Disordered" evidence="1">
    <location>
        <begin position="1"/>
        <end position="61"/>
    </location>
</feature>
<reference evidence="2" key="1">
    <citation type="journal article" date="2023" name="Mol. Ecol. Resour.">
        <title>Chromosome-level genome assembly of a triploid poplar Populus alba 'Berolinensis'.</title>
        <authorList>
            <person name="Chen S."/>
            <person name="Yu Y."/>
            <person name="Wang X."/>
            <person name="Wang S."/>
            <person name="Zhang T."/>
            <person name="Zhou Y."/>
            <person name="He R."/>
            <person name="Meng N."/>
            <person name="Wang Y."/>
            <person name="Liu W."/>
            <person name="Liu Z."/>
            <person name="Liu J."/>
            <person name="Guo Q."/>
            <person name="Huang H."/>
            <person name="Sederoff R.R."/>
            <person name="Wang G."/>
            <person name="Qu G."/>
            <person name="Chen S."/>
        </authorList>
    </citation>
    <scope>NUCLEOTIDE SEQUENCE</scope>
    <source>
        <strain evidence="2">SC-2020</strain>
    </source>
</reference>
<name>A0AAD6MBB2_9ROSI</name>
<proteinExistence type="predicted"/>
<organism evidence="2 3">
    <name type="scientific">Populus alba x Populus x berolinensis</name>
    <dbReference type="NCBI Taxonomy" id="444605"/>
    <lineage>
        <taxon>Eukaryota</taxon>
        <taxon>Viridiplantae</taxon>
        <taxon>Streptophyta</taxon>
        <taxon>Embryophyta</taxon>
        <taxon>Tracheophyta</taxon>
        <taxon>Spermatophyta</taxon>
        <taxon>Magnoliopsida</taxon>
        <taxon>eudicotyledons</taxon>
        <taxon>Gunneridae</taxon>
        <taxon>Pentapetalae</taxon>
        <taxon>rosids</taxon>
        <taxon>fabids</taxon>
        <taxon>Malpighiales</taxon>
        <taxon>Salicaceae</taxon>
        <taxon>Saliceae</taxon>
        <taxon>Populus</taxon>
    </lineage>
</organism>
<feature type="compositionally biased region" description="Acidic residues" evidence="1">
    <location>
        <begin position="77"/>
        <end position="86"/>
    </location>
</feature>
<dbReference type="AlphaFoldDB" id="A0AAD6MBB2"/>
<dbReference type="EMBL" id="JAQIZT010000010">
    <property type="protein sequence ID" value="KAJ6981122.1"/>
    <property type="molecule type" value="Genomic_DNA"/>
</dbReference>
<feature type="region of interest" description="Disordered" evidence="1">
    <location>
        <begin position="75"/>
        <end position="98"/>
    </location>
</feature>
<dbReference type="Proteomes" id="UP001164929">
    <property type="component" value="Chromosome 10"/>
</dbReference>
<evidence type="ECO:0000313" key="3">
    <source>
        <dbReference type="Proteomes" id="UP001164929"/>
    </source>
</evidence>
<evidence type="ECO:0000256" key="1">
    <source>
        <dbReference type="SAM" id="MobiDB-lite"/>
    </source>
</evidence>
<evidence type="ECO:0000313" key="2">
    <source>
        <dbReference type="EMBL" id="KAJ6981122.1"/>
    </source>
</evidence>
<accession>A0AAD6MBB2</accession>
<keyword evidence="3" id="KW-1185">Reference proteome</keyword>
<sequence>MLERRVEEIEEERRSWGRSEGEKRRGEKEKGKGGGEVDANGGHEEDLKDRTDQYQDGEKKKGMVGLLRHCYGLDWIGGDDDDDDQEREMGSRTKLNLA</sequence>
<gene>
    <name evidence="2" type="ORF">NC653_024496</name>
</gene>
<comment type="caution">
    <text evidence="2">The sequence shown here is derived from an EMBL/GenBank/DDBJ whole genome shotgun (WGS) entry which is preliminary data.</text>
</comment>